<dbReference type="InterPro" id="IPR003109">
    <property type="entry name" value="GoLoco_motif"/>
</dbReference>
<evidence type="ECO:0000259" key="7">
    <source>
        <dbReference type="PROSITE" id="PS50132"/>
    </source>
</evidence>
<dbReference type="PANTHER" id="PTHR45945:SF3">
    <property type="entry name" value="REGULATOR OF G-PROTEIN SIGNALING LOCO"/>
    <property type="match status" value="1"/>
</dbReference>
<feature type="domain" description="RBD" evidence="8">
    <location>
        <begin position="798"/>
        <end position="868"/>
    </location>
</feature>
<dbReference type="InterPro" id="IPR029071">
    <property type="entry name" value="Ubiquitin-like_domsf"/>
</dbReference>
<feature type="compositionally biased region" description="Low complexity" evidence="5">
    <location>
        <begin position="545"/>
        <end position="556"/>
    </location>
</feature>
<reference evidence="10" key="1">
    <citation type="submission" date="2025-08" db="UniProtKB">
        <authorList>
            <consortium name="RefSeq"/>
        </authorList>
    </citation>
    <scope>IDENTIFICATION</scope>
</reference>
<dbReference type="GeneID" id="101235988"/>
<dbReference type="CDD" id="cd06710">
    <property type="entry name" value="PDZ_RGS12-like"/>
    <property type="match status" value="1"/>
</dbReference>
<dbReference type="InterPro" id="IPR011993">
    <property type="entry name" value="PH-like_dom_sf"/>
</dbReference>
<dbReference type="InterPro" id="IPR046995">
    <property type="entry name" value="RGS10/12/14-like"/>
</dbReference>
<sequence length="1341" mass="151599">MASTIIRTVNLKRSKKGLGFIISNQFPCIISCVNQNTPAFDAGLKSGDEILEINSIDVSQFKHNDVVKTILCNEQPHILIKVRTFYSVSKDFLLHGFNQQVLDITHLSDHGKNKKNYTLEKNSKDCSTVVSNSYCEERKANVQHSEITENDVHYCFENISTKSSLKRSPSQPVSIYYPPIYNVALLYYCSVDIPHDINLKTSSDSTINDCISKIKKKLNNKPVLVHLQISKMGIKLINPFGNEIVTYPLRTIIFSNIYAEDKRFFSFVTQNSLLDHSLTTSLNSIKKFVKSKIVCLYACHVFMVESKLSVHSDHKEFADVFKIACTPSLKFDGCQEFPPSPSYVLQELNAFFKERKNVRKGVQSFCFASTDEFLSTPEEDVIYNTLEKIQKSSLNSPSRNTQKLMVSPPCSLQGINEDEKLCLIKEIQQNNNYSQKISLTADYPMQKNVHSLLEIGGEKNISWIKGNEFSKKLFPSKRMEYKKPPVPRKISCATKSFGFTKIISSEQKGSNIKNQENKKLFGLFNSTEKCKEQVSSDIKKERSSSDSMVSDNSTESFSDISSRKGTPPTNPKHSVKSPEKEKNVHNKKVELWSCSFESLLADIDGVKCFQEFLKKEFSEENLMFWKACNDFLKLKDINKIKECAKEIFDNYLSPKAPFLVNVNLSICKRVEQQLDSPNTDLFVIPQQQVFQLMKFDSYPRFIKSDWFKERVNRYNADNSSKENLKKLNQSFEQEEKNNVVNFRTGKVKSPELKSSRAAIHKERSFSTSIIGHNTIGASPSNIKDFQLWDGPDSSNTSGLLRIMFPDGTSRIFTTNKGVSLREALKDVLEKKNIVLSSYDVTIGQNGQICNLDVDATLYKDTALFLEKRVLFRFDLPNNRSVGIKSNPNKTLHDILQPVMKKNGFDISNFNILLFDSKSCLALNTIIKNVENKRLVTKRAPKKQSSQSSLDSAKSPVLSDFRASFRKFRSASFVKDEKNVEEKFDQTLTKKFSNEMKHLILGRSKSAGPDSTAALLNVIKKSQSNRIEDQRGVIIGKQELPDFLKVSTSSSPPVLTRSFSVTASPTHLFKDAAQELHTKLSQSTTTFCSIQSWSDIPAIDRSIIDTSFLSKDSINSNLSQNSDHAKDDVNLFHSDPNLMKSKLIRKNSAPPITDFNVQKKDFSQSLKTEISNESRLGFTNVSMPPRPKPINALDEIAILKALNEDSDFEVLEIPSDTLNDSFYTPNGSFTDNSFIANFTPPTPLCTRLASTSNPECSEVSYRSSVELERGNFFDYAGVSHVSQFLKDQIHIRDSSIVPMTTSATFSVHESIFETNSIPTPEKSKLLNGETIRGRQNEKISFV</sequence>
<dbReference type="Pfam" id="PF00595">
    <property type="entry name" value="PDZ"/>
    <property type="match status" value="1"/>
</dbReference>
<evidence type="ECO:0000259" key="6">
    <source>
        <dbReference type="PROSITE" id="PS50106"/>
    </source>
</evidence>
<dbReference type="SMART" id="SM00228">
    <property type="entry name" value="PDZ"/>
    <property type="match status" value="1"/>
</dbReference>
<dbReference type="PROSITE" id="PS50898">
    <property type="entry name" value="RBD"/>
    <property type="match status" value="2"/>
</dbReference>
<dbReference type="PRINTS" id="PR01301">
    <property type="entry name" value="RGSPROTEIN"/>
</dbReference>
<evidence type="ECO:0000313" key="9">
    <source>
        <dbReference type="Proteomes" id="UP001652625"/>
    </source>
</evidence>
<dbReference type="PROSITE" id="PS50132">
    <property type="entry name" value="RGS"/>
    <property type="match status" value="1"/>
</dbReference>
<gene>
    <name evidence="10" type="primary">LOC101235988</name>
</gene>
<dbReference type="SMART" id="SM00455">
    <property type="entry name" value="RBD"/>
    <property type="match status" value="2"/>
</dbReference>
<protein>
    <submittedName>
        <fullName evidence="10">Regulator of G-protein signaling 12 isoform X14</fullName>
    </submittedName>
</protein>
<dbReference type="CDD" id="cd17067">
    <property type="entry name" value="RBD2_RGS12_like"/>
    <property type="match status" value="1"/>
</dbReference>
<dbReference type="Gene3D" id="3.10.20.90">
    <property type="entry name" value="Phosphatidylinositol 3-kinase Catalytic Subunit, Chain A, domain 1"/>
    <property type="match status" value="1"/>
</dbReference>
<dbReference type="PANTHER" id="PTHR45945">
    <property type="entry name" value="REGULATOR OF G-PROTEIN SIGNALING LOCO"/>
    <property type="match status" value="1"/>
</dbReference>
<keyword evidence="3" id="KW-0963">Cytoplasm</keyword>
<keyword evidence="4" id="KW-0677">Repeat</keyword>
<feature type="compositionally biased region" description="Basic and acidic residues" evidence="5">
    <location>
        <begin position="535"/>
        <end position="544"/>
    </location>
</feature>
<evidence type="ECO:0000256" key="2">
    <source>
        <dbReference type="ARBA" id="ARBA00022468"/>
    </source>
</evidence>
<dbReference type="Proteomes" id="UP001652625">
    <property type="component" value="Chromosome 03"/>
</dbReference>
<evidence type="ECO:0000256" key="3">
    <source>
        <dbReference type="ARBA" id="ARBA00022490"/>
    </source>
</evidence>
<dbReference type="SMART" id="SM00462">
    <property type="entry name" value="PTB"/>
    <property type="match status" value="1"/>
</dbReference>
<dbReference type="Pfam" id="PF02196">
    <property type="entry name" value="RBD"/>
    <property type="match status" value="1"/>
</dbReference>
<dbReference type="SUPFAM" id="SSF50729">
    <property type="entry name" value="PH domain-like"/>
    <property type="match status" value="1"/>
</dbReference>
<dbReference type="InterPro" id="IPR036034">
    <property type="entry name" value="PDZ_sf"/>
</dbReference>
<comment type="subcellular location">
    <subcellularLocation>
        <location evidence="1">Cytoplasm</location>
    </subcellularLocation>
</comment>
<keyword evidence="2" id="KW-0343">GTPase activation</keyword>
<dbReference type="SUPFAM" id="SSF50156">
    <property type="entry name" value="PDZ domain-like"/>
    <property type="match status" value="1"/>
</dbReference>
<dbReference type="SUPFAM" id="SSF54236">
    <property type="entry name" value="Ubiquitin-like"/>
    <property type="match status" value="1"/>
</dbReference>
<evidence type="ECO:0000256" key="4">
    <source>
        <dbReference type="ARBA" id="ARBA00022737"/>
    </source>
</evidence>
<evidence type="ECO:0000313" key="10">
    <source>
        <dbReference type="RefSeq" id="XP_065648810.1"/>
    </source>
</evidence>
<dbReference type="Gene3D" id="1.10.167.10">
    <property type="entry name" value="Regulator of G-protein Signalling 4, domain 2"/>
    <property type="match status" value="1"/>
</dbReference>
<evidence type="ECO:0000256" key="5">
    <source>
        <dbReference type="SAM" id="MobiDB-lite"/>
    </source>
</evidence>
<feature type="domain" description="RGS" evidence="7">
    <location>
        <begin position="595"/>
        <end position="711"/>
    </location>
</feature>
<dbReference type="SUPFAM" id="SSF48097">
    <property type="entry name" value="Regulator of G-protein signaling, RGS"/>
    <property type="match status" value="1"/>
</dbReference>
<dbReference type="InterPro" id="IPR044926">
    <property type="entry name" value="RGS_subdomain_2"/>
</dbReference>
<dbReference type="PROSITE" id="PS50106">
    <property type="entry name" value="PDZ"/>
    <property type="match status" value="1"/>
</dbReference>
<dbReference type="SMART" id="SM00315">
    <property type="entry name" value="RGS"/>
    <property type="match status" value="1"/>
</dbReference>
<evidence type="ECO:0000256" key="1">
    <source>
        <dbReference type="ARBA" id="ARBA00004496"/>
    </source>
</evidence>
<dbReference type="Gene3D" id="2.30.29.30">
    <property type="entry name" value="Pleckstrin-homology domain (PH domain)/Phosphotyrosine-binding domain (PTB)"/>
    <property type="match status" value="1"/>
</dbReference>
<dbReference type="PROSITE" id="PS50877">
    <property type="entry name" value="GOLOCO"/>
    <property type="match status" value="1"/>
</dbReference>
<feature type="domain" description="RBD" evidence="8">
    <location>
        <begin position="869"/>
        <end position="939"/>
    </location>
</feature>
<evidence type="ECO:0000259" key="8">
    <source>
        <dbReference type="PROSITE" id="PS50898"/>
    </source>
</evidence>
<feature type="region of interest" description="Disordered" evidence="5">
    <location>
        <begin position="535"/>
        <end position="582"/>
    </location>
</feature>
<organism evidence="9 10">
    <name type="scientific">Hydra vulgaris</name>
    <name type="common">Hydra</name>
    <name type="synonym">Hydra attenuata</name>
    <dbReference type="NCBI Taxonomy" id="6087"/>
    <lineage>
        <taxon>Eukaryota</taxon>
        <taxon>Metazoa</taxon>
        <taxon>Cnidaria</taxon>
        <taxon>Hydrozoa</taxon>
        <taxon>Hydroidolina</taxon>
        <taxon>Anthoathecata</taxon>
        <taxon>Aplanulata</taxon>
        <taxon>Hydridae</taxon>
        <taxon>Hydra</taxon>
    </lineage>
</organism>
<feature type="domain" description="PDZ" evidence="6">
    <location>
        <begin position="8"/>
        <end position="70"/>
    </location>
</feature>
<dbReference type="InterPro" id="IPR006020">
    <property type="entry name" value="PTB/PI_dom"/>
</dbReference>
<dbReference type="Pfam" id="PF00615">
    <property type="entry name" value="RGS"/>
    <property type="match status" value="1"/>
</dbReference>
<dbReference type="InterPro" id="IPR036305">
    <property type="entry name" value="RGS_sf"/>
</dbReference>
<accession>A0ABM4BIE4</accession>
<dbReference type="InterPro" id="IPR016137">
    <property type="entry name" value="RGS"/>
</dbReference>
<dbReference type="Gene3D" id="2.30.42.10">
    <property type="match status" value="1"/>
</dbReference>
<dbReference type="InterPro" id="IPR024066">
    <property type="entry name" value="RGS_subdom1/3"/>
</dbReference>
<dbReference type="InterPro" id="IPR001478">
    <property type="entry name" value="PDZ"/>
</dbReference>
<dbReference type="Gene3D" id="1.10.196.10">
    <property type="match status" value="1"/>
</dbReference>
<dbReference type="InterPro" id="IPR003116">
    <property type="entry name" value="RBD_dom"/>
</dbReference>
<keyword evidence="9" id="KW-1185">Reference proteome</keyword>
<proteinExistence type="predicted"/>
<name>A0ABM4BIE4_HYDVU</name>
<dbReference type="RefSeq" id="XP_065648810.1">
    <property type="nucleotide sequence ID" value="XM_065792738.1"/>
</dbReference>